<dbReference type="EMBL" id="CP071709">
    <property type="protein sequence ID" value="QVY60041.1"/>
    <property type="molecule type" value="Genomic_DNA"/>
</dbReference>
<keyword evidence="3" id="KW-1185">Reference proteome</keyword>
<dbReference type="RefSeq" id="WP_156495746.1">
    <property type="nucleotide sequence ID" value="NZ_CANKUS010000028.1"/>
</dbReference>
<reference evidence="2 3" key="1">
    <citation type="submission" date="2021-03" db="EMBL/GenBank/DDBJ databases">
        <title>The first data on the complete genome of the tetrodotoxin-producing bacterium.</title>
        <authorList>
            <person name="Melnikova D.I."/>
            <person name="Nijland R."/>
            <person name="Magarlamov T.Y."/>
        </authorList>
    </citation>
    <scope>NUCLEOTIDE SEQUENCE [LARGE SCALE GENOMIC DNA]</scope>
    <source>
        <strain evidence="2 3">1839</strain>
    </source>
</reference>
<keyword evidence="1" id="KW-1133">Transmembrane helix</keyword>
<keyword evidence="1" id="KW-0472">Membrane</keyword>
<dbReference type="Proteomes" id="UP000679247">
    <property type="component" value="Chromosome"/>
</dbReference>
<name>A0ABX8F996_9BACI</name>
<evidence type="ECO:0000313" key="2">
    <source>
        <dbReference type="EMBL" id="QVY60041.1"/>
    </source>
</evidence>
<sequence>MKKISCLAEAFIEDVNDDQGKIINFLNKGLQKMFQTFLLIGIPVVGYSILQLFI</sequence>
<evidence type="ECO:0000313" key="3">
    <source>
        <dbReference type="Proteomes" id="UP000679247"/>
    </source>
</evidence>
<keyword evidence="1" id="KW-0812">Transmembrane</keyword>
<protein>
    <submittedName>
        <fullName evidence="2">Uncharacterized protein</fullName>
    </submittedName>
</protein>
<feature type="transmembrane region" description="Helical" evidence="1">
    <location>
        <begin position="33"/>
        <end position="53"/>
    </location>
</feature>
<proteinExistence type="predicted"/>
<organism evidence="2 3">
    <name type="scientific">Cytobacillus gottheilii</name>
    <dbReference type="NCBI Taxonomy" id="859144"/>
    <lineage>
        <taxon>Bacteria</taxon>
        <taxon>Bacillati</taxon>
        <taxon>Bacillota</taxon>
        <taxon>Bacilli</taxon>
        <taxon>Bacillales</taxon>
        <taxon>Bacillaceae</taxon>
        <taxon>Cytobacillus</taxon>
    </lineage>
</organism>
<evidence type="ECO:0000256" key="1">
    <source>
        <dbReference type="SAM" id="Phobius"/>
    </source>
</evidence>
<accession>A0ABX8F996</accession>
<gene>
    <name evidence="2" type="ORF">J1899_13435</name>
</gene>